<sequence>MIPPQLFETKWYYFGPDNEAHGPYTNREMFIWRQSGYFHDNLPIRTENEESYHTLGDWIKVCSQSPFILNIHSMAQTVDRFNRAGALLHIPIPVPPGLPPGLPIPANLAGFPRFPCIGSLPSPRLIPGQYYEPGSKPPSEPNDARNNLSNSPESEVEQMVNGRSQRNAYAMAEPPKLKSVSTSTDPPPTTKDSETQTMAIRISSKDASQLLSDLLKINVQIQ</sequence>
<dbReference type="PROSITE" id="PS50829">
    <property type="entry name" value="GYF"/>
    <property type="match status" value="1"/>
</dbReference>
<evidence type="ECO:0000259" key="2">
    <source>
        <dbReference type="PROSITE" id="PS50829"/>
    </source>
</evidence>
<protein>
    <recommendedName>
        <fullName evidence="2">GYF domain-containing protein</fullName>
    </recommendedName>
</protein>
<evidence type="ECO:0000256" key="1">
    <source>
        <dbReference type="SAM" id="MobiDB-lite"/>
    </source>
</evidence>
<proteinExistence type="predicted"/>
<dbReference type="SUPFAM" id="SSF55277">
    <property type="entry name" value="GYF domain"/>
    <property type="match status" value="1"/>
</dbReference>
<dbReference type="AlphaFoldDB" id="A0A2A2J7D4"/>
<dbReference type="InterPro" id="IPR035445">
    <property type="entry name" value="GYF-like_dom_sf"/>
</dbReference>
<dbReference type="Gene3D" id="3.30.1490.40">
    <property type="match status" value="1"/>
</dbReference>
<reference evidence="3 4" key="1">
    <citation type="journal article" date="2017" name="Curr. Biol.">
        <title>Genome architecture and evolution of a unichromosomal asexual nematode.</title>
        <authorList>
            <person name="Fradin H."/>
            <person name="Zegar C."/>
            <person name="Gutwein M."/>
            <person name="Lucas J."/>
            <person name="Kovtun M."/>
            <person name="Corcoran D."/>
            <person name="Baugh L.R."/>
            <person name="Kiontke K."/>
            <person name="Gunsalus K."/>
            <person name="Fitch D.H."/>
            <person name="Piano F."/>
        </authorList>
    </citation>
    <scope>NUCLEOTIDE SEQUENCE [LARGE SCALE GENOMIC DNA]</scope>
    <source>
        <strain evidence="3">PF1309</strain>
    </source>
</reference>
<accession>A0A2A2J7D4</accession>
<dbReference type="SMART" id="SM00444">
    <property type="entry name" value="GYF"/>
    <property type="match status" value="1"/>
</dbReference>
<dbReference type="InterPro" id="IPR003169">
    <property type="entry name" value="GYF"/>
</dbReference>
<comment type="caution">
    <text evidence="3">The sequence shown here is derived from an EMBL/GenBank/DDBJ whole genome shotgun (WGS) entry which is preliminary data.</text>
</comment>
<gene>
    <name evidence="3" type="ORF">WR25_04835</name>
</gene>
<dbReference type="STRING" id="2018661.A0A2A2J7D4"/>
<dbReference type="Proteomes" id="UP000218231">
    <property type="component" value="Unassembled WGS sequence"/>
</dbReference>
<keyword evidence="4" id="KW-1185">Reference proteome</keyword>
<dbReference type="Pfam" id="PF02213">
    <property type="entry name" value="GYF"/>
    <property type="match status" value="1"/>
</dbReference>
<evidence type="ECO:0000313" key="3">
    <source>
        <dbReference type="EMBL" id="PAV57539.1"/>
    </source>
</evidence>
<feature type="region of interest" description="Disordered" evidence="1">
    <location>
        <begin position="127"/>
        <end position="197"/>
    </location>
</feature>
<feature type="domain" description="GYF" evidence="2">
    <location>
        <begin position="8"/>
        <end position="56"/>
    </location>
</feature>
<evidence type="ECO:0000313" key="4">
    <source>
        <dbReference type="Proteomes" id="UP000218231"/>
    </source>
</evidence>
<dbReference type="OrthoDB" id="48509at2759"/>
<name>A0A2A2J7D4_9BILA</name>
<feature type="compositionally biased region" description="Polar residues" evidence="1">
    <location>
        <begin position="144"/>
        <end position="153"/>
    </location>
</feature>
<dbReference type="EMBL" id="LIAE01010634">
    <property type="protein sequence ID" value="PAV57539.1"/>
    <property type="molecule type" value="Genomic_DNA"/>
</dbReference>
<organism evidence="3 4">
    <name type="scientific">Diploscapter pachys</name>
    <dbReference type="NCBI Taxonomy" id="2018661"/>
    <lineage>
        <taxon>Eukaryota</taxon>
        <taxon>Metazoa</taxon>
        <taxon>Ecdysozoa</taxon>
        <taxon>Nematoda</taxon>
        <taxon>Chromadorea</taxon>
        <taxon>Rhabditida</taxon>
        <taxon>Rhabditina</taxon>
        <taxon>Rhabditomorpha</taxon>
        <taxon>Rhabditoidea</taxon>
        <taxon>Rhabditidae</taxon>
        <taxon>Diploscapter</taxon>
    </lineage>
</organism>